<comment type="subcellular location">
    <subcellularLocation>
        <location evidence="5">Endomembrane system</location>
        <topology evidence="5">Single-pass membrane protein</topology>
    </subcellularLocation>
</comment>
<dbReference type="Gene3D" id="1.10.287.110">
    <property type="entry name" value="DnaJ domain"/>
    <property type="match status" value="1"/>
</dbReference>
<evidence type="ECO:0000256" key="1">
    <source>
        <dbReference type="ARBA" id="ARBA00022692"/>
    </source>
</evidence>
<evidence type="ECO:0000256" key="3">
    <source>
        <dbReference type="ARBA" id="ARBA00022989"/>
    </source>
</evidence>
<keyword evidence="4" id="KW-0472">Membrane</keyword>
<keyword evidence="2" id="KW-0732">Signal</keyword>
<protein>
    <submittedName>
        <fullName evidence="7">DnaJ-domain-containing protein</fullName>
    </submittedName>
</protein>
<evidence type="ECO:0000259" key="6">
    <source>
        <dbReference type="PROSITE" id="PS50076"/>
    </source>
</evidence>
<dbReference type="PROSITE" id="PS50076">
    <property type="entry name" value="DNAJ_2"/>
    <property type="match status" value="1"/>
</dbReference>
<dbReference type="CDD" id="cd06257">
    <property type="entry name" value="DnaJ"/>
    <property type="match status" value="1"/>
</dbReference>
<gene>
    <name evidence="7" type="ORF">MAM1_0455d10593</name>
</gene>
<evidence type="ECO:0000256" key="2">
    <source>
        <dbReference type="ARBA" id="ARBA00022729"/>
    </source>
</evidence>
<dbReference type="Pfam" id="PF00226">
    <property type="entry name" value="DnaJ"/>
    <property type="match status" value="1"/>
</dbReference>
<organism evidence="7">
    <name type="scientific">Mucor ambiguus</name>
    <dbReference type="NCBI Taxonomy" id="91626"/>
    <lineage>
        <taxon>Eukaryota</taxon>
        <taxon>Fungi</taxon>
        <taxon>Fungi incertae sedis</taxon>
        <taxon>Mucoromycota</taxon>
        <taxon>Mucoromycotina</taxon>
        <taxon>Mucoromycetes</taxon>
        <taxon>Mucorales</taxon>
        <taxon>Mucorineae</taxon>
        <taxon>Mucoraceae</taxon>
        <taxon>Mucor</taxon>
    </lineage>
</organism>
<dbReference type="InterPro" id="IPR036869">
    <property type="entry name" value="J_dom_sf"/>
</dbReference>
<dbReference type="SMART" id="SM00271">
    <property type="entry name" value="DnaJ"/>
    <property type="match status" value="1"/>
</dbReference>
<dbReference type="SUPFAM" id="SSF46565">
    <property type="entry name" value="Chaperone J-domain"/>
    <property type="match status" value="1"/>
</dbReference>
<keyword evidence="3" id="KW-1133">Transmembrane helix</keyword>
<proteinExistence type="predicted"/>
<reference evidence="7" key="1">
    <citation type="submission" date="2014-09" db="EMBL/GenBank/DDBJ databases">
        <title>Draft genome sequence of an oleaginous Mucoromycotina fungus Mucor ambiguus NBRC6742.</title>
        <authorList>
            <person name="Takeda I."/>
            <person name="Yamane N."/>
            <person name="Morita T."/>
            <person name="Tamano K."/>
            <person name="Machida M."/>
            <person name="Baker S."/>
            <person name="Koike H."/>
        </authorList>
    </citation>
    <scope>NUCLEOTIDE SEQUENCE</scope>
    <source>
        <strain evidence="7">NBRC 6742</strain>
    </source>
</reference>
<accession>A0A0C9LYF8</accession>
<sequence>MFLERNKTALQIVAFLLLIRLVIPPVIRTWNWREDEFKLFELATDMSRNQTNFYQWLGIEPTADTMEIGKAHRQLVLKLHPETSAEIDAKEKFEITNQVAYILRSPVLRPLYDSILDQDNSVKIPMWKGFAYLYQRHRLICMAIFGIAAMSLLEYIKAWDNYMTEKLAFDHFVSNAKLMAQKISDKHATAKTHKSFIDLGNRTIKCEITPTKEIFIFNEKNERVPLSSTNLLQKPNILNTVVLRIPIQLVKKHLLNQ</sequence>
<evidence type="ECO:0000313" key="7">
    <source>
        <dbReference type="EMBL" id="GAN11040.1"/>
    </source>
</evidence>
<dbReference type="STRING" id="91626.A0A0C9LYF8"/>
<dbReference type="AlphaFoldDB" id="A0A0C9LYF8"/>
<dbReference type="InterPro" id="IPR052606">
    <property type="entry name" value="DnaJ_domain_protein"/>
</dbReference>
<dbReference type="PRINTS" id="PR00625">
    <property type="entry name" value="JDOMAIN"/>
</dbReference>
<keyword evidence="1" id="KW-0812">Transmembrane</keyword>
<dbReference type="EMBL" id="DF836744">
    <property type="protein sequence ID" value="GAN11040.1"/>
    <property type="molecule type" value="Genomic_DNA"/>
</dbReference>
<evidence type="ECO:0000313" key="8">
    <source>
        <dbReference type="Proteomes" id="UP000053815"/>
    </source>
</evidence>
<name>A0A0C9LYF8_9FUNG</name>
<evidence type="ECO:0000256" key="5">
    <source>
        <dbReference type="ARBA" id="ARBA00037847"/>
    </source>
</evidence>
<evidence type="ECO:0000256" key="4">
    <source>
        <dbReference type="ARBA" id="ARBA00023136"/>
    </source>
</evidence>
<dbReference type="PANTHER" id="PTHR44653:SF2">
    <property type="entry name" value="DNAJ HOMOLOG SUBFAMILY C MEMBER 1"/>
    <property type="match status" value="1"/>
</dbReference>
<dbReference type="OrthoDB" id="413400at2759"/>
<dbReference type="GO" id="GO:0012505">
    <property type="term" value="C:endomembrane system"/>
    <property type="evidence" value="ECO:0007669"/>
    <property type="project" value="UniProtKB-SubCell"/>
</dbReference>
<dbReference type="Proteomes" id="UP000053815">
    <property type="component" value="Unassembled WGS sequence"/>
</dbReference>
<dbReference type="PANTHER" id="PTHR44653">
    <property type="entry name" value="DNAJ HOMOLOG SUBFAMILY C MEMBER 1"/>
    <property type="match status" value="1"/>
</dbReference>
<feature type="domain" description="J" evidence="6">
    <location>
        <begin position="52"/>
        <end position="116"/>
    </location>
</feature>
<dbReference type="InterPro" id="IPR001623">
    <property type="entry name" value="DnaJ_domain"/>
</dbReference>
<keyword evidence="8" id="KW-1185">Reference proteome</keyword>